<organism evidence="6 7">
    <name type="scientific">Saxophila tyrrhenica</name>
    <dbReference type="NCBI Taxonomy" id="1690608"/>
    <lineage>
        <taxon>Eukaryota</taxon>
        <taxon>Fungi</taxon>
        <taxon>Dikarya</taxon>
        <taxon>Ascomycota</taxon>
        <taxon>Pezizomycotina</taxon>
        <taxon>Dothideomycetes</taxon>
        <taxon>Dothideomycetidae</taxon>
        <taxon>Mycosphaerellales</taxon>
        <taxon>Extremaceae</taxon>
        <taxon>Saxophila</taxon>
    </lineage>
</organism>
<feature type="repeat" description="ANK" evidence="3">
    <location>
        <begin position="320"/>
        <end position="352"/>
    </location>
</feature>
<dbReference type="AlphaFoldDB" id="A0AAV9PNN9"/>
<dbReference type="Pfam" id="PF00023">
    <property type="entry name" value="Ank"/>
    <property type="match status" value="2"/>
</dbReference>
<feature type="region of interest" description="Disordered" evidence="4">
    <location>
        <begin position="220"/>
        <end position="259"/>
    </location>
</feature>
<dbReference type="InterPro" id="IPR051165">
    <property type="entry name" value="Multifunctional_ANK_Repeat"/>
</dbReference>
<feature type="repeat" description="ANK" evidence="3">
    <location>
        <begin position="522"/>
        <end position="554"/>
    </location>
</feature>
<keyword evidence="7" id="KW-1185">Reference proteome</keyword>
<dbReference type="PROSITE" id="PS50088">
    <property type="entry name" value="ANK_REPEAT"/>
    <property type="match status" value="7"/>
</dbReference>
<dbReference type="Proteomes" id="UP001337655">
    <property type="component" value="Unassembled WGS sequence"/>
</dbReference>
<dbReference type="EMBL" id="JAVRRT010000003">
    <property type="protein sequence ID" value="KAK5173891.1"/>
    <property type="molecule type" value="Genomic_DNA"/>
</dbReference>
<accession>A0AAV9PNN9</accession>
<sequence length="584" mass="61656">MDAQHTFLNPTTCFTVACVAFSILALSAVWKNQPSPDTKVNHDPPRPKPVRRRAVDSIYVAESPLRHIVQHDDGEKPPPAQHLSTLVRLCSDVAQGLRSSDLVSTGDRLTTATLLSELANLTTNLCRLQQQLAGLEDGKNTAVSACLDTTLLGLHETLLFARGIADHSGPHKDELLTAVLQQLRDQRPPLAFLLEHADGKTTFPPTPPCDADMIVSLKRQSSSGSSLLPPPVPTGLTPAMDTKAWIEPPPEYSPPSASSNIILQDSKLDQKIPSPPDSLDANISATASELHAAITTNSLSTLQQLLATPSLDPNIPLDPHLRTPLHLAAHLNHSTLIPPLIRAGTLISAQDVAGDTPLHLAAWSGHLESLSALLAHADAEQVDPLSGRDGTTPLFCAVTAAQIDCARLLLRRGARVSMRSESNGMGLLHQAAVMAQGAMVELLLERGAPVDARDDEGNTPLLSAAAAGSVACVQALLRAGADMEARQAQGLGAAHWAAHKGHTEVMGVLIAAGCDVEARAEEGATVLCLAANRGHEGVVRLLLKEGVDVRGRGVWDGIEGTAGEMGRGKGFARVARLIEGRGRG</sequence>
<dbReference type="Gene3D" id="1.25.40.20">
    <property type="entry name" value="Ankyrin repeat-containing domain"/>
    <property type="match status" value="2"/>
</dbReference>
<gene>
    <name evidence="6" type="ORF">LTR77_002572</name>
</gene>
<evidence type="ECO:0000256" key="4">
    <source>
        <dbReference type="SAM" id="MobiDB-lite"/>
    </source>
</evidence>
<dbReference type="GeneID" id="89923919"/>
<dbReference type="InterPro" id="IPR002110">
    <property type="entry name" value="Ankyrin_rpt"/>
</dbReference>
<dbReference type="PROSITE" id="PS50297">
    <property type="entry name" value="ANK_REP_REGION"/>
    <property type="match status" value="7"/>
</dbReference>
<keyword evidence="1" id="KW-0677">Repeat</keyword>
<dbReference type="InterPro" id="IPR036770">
    <property type="entry name" value="Ankyrin_rpt-contain_sf"/>
</dbReference>
<evidence type="ECO:0000256" key="5">
    <source>
        <dbReference type="SAM" id="Phobius"/>
    </source>
</evidence>
<keyword evidence="5" id="KW-1133">Transmembrane helix</keyword>
<evidence type="ECO:0000256" key="3">
    <source>
        <dbReference type="PROSITE-ProRule" id="PRU00023"/>
    </source>
</evidence>
<dbReference type="Pfam" id="PF12796">
    <property type="entry name" value="Ank_2"/>
    <property type="match status" value="2"/>
</dbReference>
<comment type="caution">
    <text evidence="6">The sequence shown here is derived from an EMBL/GenBank/DDBJ whole genome shotgun (WGS) entry which is preliminary data.</text>
</comment>
<proteinExistence type="predicted"/>
<feature type="repeat" description="ANK" evidence="3">
    <location>
        <begin position="456"/>
        <end position="488"/>
    </location>
</feature>
<dbReference type="SUPFAM" id="SSF48403">
    <property type="entry name" value="Ankyrin repeat"/>
    <property type="match status" value="1"/>
</dbReference>
<feature type="repeat" description="ANK" evidence="3">
    <location>
        <begin position="489"/>
        <end position="521"/>
    </location>
</feature>
<keyword evidence="5" id="KW-0812">Transmembrane</keyword>
<dbReference type="SMART" id="SM00248">
    <property type="entry name" value="ANK"/>
    <property type="match status" value="8"/>
</dbReference>
<feature type="repeat" description="ANK" evidence="3">
    <location>
        <begin position="353"/>
        <end position="374"/>
    </location>
</feature>
<protein>
    <submittedName>
        <fullName evidence="6">Uncharacterized protein</fullName>
    </submittedName>
</protein>
<dbReference type="PANTHER" id="PTHR24123">
    <property type="entry name" value="ANKYRIN REPEAT-CONTAINING"/>
    <property type="match status" value="1"/>
</dbReference>
<evidence type="ECO:0000256" key="1">
    <source>
        <dbReference type="ARBA" id="ARBA00022737"/>
    </source>
</evidence>
<dbReference type="PRINTS" id="PR01415">
    <property type="entry name" value="ANKYRIN"/>
</dbReference>
<evidence type="ECO:0000313" key="7">
    <source>
        <dbReference type="Proteomes" id="UP001337655"/>
    </source>
</evidence>
<feature type="repeat" description="ANK" evidence="3">
    <location>
        <begin position="389"/>
        <end position="421"/>
    </location>
</feature>
<feature type="transmembrane region" description="Helical" evidence="5">
    <location>
        <begin position="7"/>
        <end position="30"/>
    </location>
</feature>
<dbReference type="RefSeq" id="XP_064662586.1">
    <property type="nucleotide sequence ID" value="XM_064799831.1"/>
</dbReference>
<keyword evidence="2 3" id="KW-0040">ANK repeat</keyword>
<evidence type="ECO:0000313" key="6">
    <source>
        <dbReference type="EMBL" id="KAK5173891.1"/>
    </source>
</evidence>
<reference evidence="6 7" key="1">
    <citation type="submission" date="2023-08" db="EMBL/GenBank/DDBJ databases">
        <title>Black Yeasts Isolated from many extreme environments.</title>
        <authorList>
            <person name="Coleine C."/>
            <person name="Stajich J.E."/>
            <person name="Selbmann L."/>
        </authorList>
    </citation>
    <scope>NUCLEOTIDE SEQUENCE [LARGE SCALE GENOMIC DNA]</scope>
    <source>
        <strain evidence="6 7">CCFEE 5935</strain>
    </source>
</reference>
<feature type="repeat" description="ANK" evidence="3">
    <location>
        <begin position="423"/>
        <end position="455"/>
    </location>
</feature>
<dbReference type="PANTHER" id="PTHR24123:SF33">
    <property type="entry name" value="PROTEIN HOS4"/>
    <property type="match status" value="1"/>
</dbReference>
<keyword evidence="5" id="KW-0472">Membrane</keyword>
<evidence type="ECO:0000256" key="2">
    <source>
        <dbReference type="ARBA" id="ARBA00023043"/>
    </source>
</evidence>
<name>A0AAV9PNN9_9PEZI</name>